<dbReference type="GO" id="GO:0007165">
    <property type="term" value="P:signal transduction"/>
    <property type="evidence" value="ECO:0007669"/>
    <property type="project" value="TreeGrafter"/>
</dbReference>
<feature type="region of interest" description="Disordered" evidence="2">
    <location>
        <begin position="1"/>
        <end position="36"/>
    </location>
</feature>
<evidence type="ECO:0000256" key="1">
    <source>
        <dbReference type="ARBA" id="ARBA00010954"/>
    </source>
</evidence>
<dbReference type="AlphaFoldDB" id="A0A7J7K9P0"/>
<evidence type="ECO:0000313" key="3">
    <source>
        <dbReference type="EMBL" id="KAF6034266.1"/>
    </source>
</evidence>
<accession>A0A7J7K9P0</accession>
<organism evidence="3 4">
    <name type="scientific">Bugula neritina</name>
    <name type="common">Brown bryozoan</name>
    <name type="synonym">Sertularia neritina</name>
    <dbReference type="NCBI Taxonomy" id="10212"/>
    <lineage>
        <taxon>Eukaryota</taxon>
        <taxon>Metazoa</taxon>
        <taxon>Spiralia</taxon>
        <taxon>Lophotrochozoa</taxon>
        <taxon>Bryozoa</taxon>
        <taxon>Gymnolaemata</taxon>
        <taxon>Cheilostomatida</taxon>
        <taxon>Flustrina</taxon>
        <taxon>Buguloidea</taxon>
        <taxon>Bugulidae</taxon>
        <taxon>Bugula</taxon>
    </lineage>
</organism>
<dbReference type="EMBL" id="VXIV02001115">
    <property type="protein sequence ID" value="KAF6034266.1"/>
    <property type="molecule type" value="Genomic_DNA"/>
</dbReference>
<protein>
    <recommendedName>
        <fullName evidence="5">T-complex protein 11-like protein 1</fullName>
    </recommendedName>
</protein>
<dbReference type="PANTHER" id="PTHR12832">
    <property type="entry name" value="TESTIS-SPECIFIC PROTEIN PBS13 T-COMPLEX 11"/>
    <property type="match status" value="1"/>
</dbReference>
<dbReference type="InterPro" id="IPR008862">
    <property type="entry name" value="Tcp11"/>
</dbReference>
<comment type="caution">
    <text evidence="3">The sequence shown here is derived from an EMBL/GenBank/DDBJ whole genome shotgun (WGS) entry which is preliminary data.</text>
</comment>
<reference evidence="3" key="1">
    <citation type="submission" date="2020-06" db="EMBL/GenBank/DDBJ databases">
        <title>Draft genome of Bugula neritina, a colonial animal packing powerful symbionts and potential medicines.</title>
        <authorList>
            <person name="Rayko M."/>
        </authorList>
    </citation>
    <scope>NUCLEOTIDE SEQUENCE [LARGE SCALE GENOMIC DNA]</scope>
    <source>
        <strain evidence="3">Kwan_BN1</strain>
    </source>
</reference>
<keyword evidence="4" id="KW-1185">Reference proteome</keyword>
<gene>
    <name evidence="3" type="ORF">EB796_007426</name>
</gene>
<sequence>MFQDVIIPMSDNQDSTQNDKSESRDIPTASGTFQAASIPASPPRFISVEQLMDASNLLANIKLAHDISVDDNFELAPEQPPEGSLEKRVAETMRRAFWDMLAEQLAQEPPEYSQALSLIQDIKQMLSKCILPHQHSLRNHINEVMDLQLIKQKIENDAFDISYYANFTIDFMGRMCAPCRSERVAKLKELTDVVSIFREILAVLEVMVLDMANFTISVMRPHIKQQSVTYERSKFEEVRRTQEAAGIDGLEYTREWLERSYDVVEDHVEGQAMYGTTLTDVQGTPVNVLHGAYIELLNWEHTDYPETCLVDQERFRQISYNLRKLTLTSSVLLVALSAPADRLSSHTQFRDKLKADILAILSDVAEAEYKEKVVNISEHLALEVNKQLQVLGHPQLTQQQLTEYQQSIRAVVEPNHAVYSLLRRRIMTFIFQSLGHSSSQPLQLPGGIGAVSDDIASYCGKFLKLCSYNKAVFGATYSDIIASLMNMTDLSPRTK</sequence>
<dbReference type="PANTHER" id="PTHR12832:SF11">
    <property type="entry name" value="LD23868P"/>
    <property type="match status" value="1"/>
</dbReference>
<dbReference type="Proteomes" id="UP000593567">
    <property type="component" value="Unassembled WGS sequence"/>
</dbReference>
<comment type="similarity">
    <text evidence="1">Belongs to the TCP11 family.</text>
</comment>
<evidence type="ECO:0008006" key="5">
    <source>
        <dbReference type="Google" id="ProtNLM"/>
    </source>
</evidence>
<dbReference type="OrthoDB" id="276323at2759"/>
<evidence type="ECO:0000256" key="2">
    <source>
        <dbReference type="SAM" id="MobiDB-lite"/>
    </source>
</evidence>
<dbReference type="Pfam" id="PF05794">
    <property type="entry name" value="Tcp11"/>
    <property type="match status" value="1"/>
</dbReference>
<proteinExistence type="inferred from homology"/>
<evidence type="ECO:0000313" key="4">
    <source>
        <dbReference type="Proteomes" id="UP000593567"/>
    </source>
</evidence>
<name>A0A7J7K9P0_BUGNE</name>